<evidence type="ECO:0000259" key="1">
    <source>
        <dbReference type="Pfam" id="PF13460"/>
    </source>
</evidence>
<dbReference type="Pfam" id="PF13460">
    <property type="entry name" value="NAD_binding_10"/>
    <property type="match status" value="1"/>
</dbReference>
<dbReference type="Proteomes" id="UP000577956">
    <property type="component" value="Unassembled WGS sequence"/>
</dbReference>
<reference evidence="3 4" key="1">
    <citation type="submission" date="2020-07" db="EMBL/GenBank/DDBJ databases">
        <title>Sequencing the genomes of 1000 actinobacteria strains.</title>
        <authorList>
            <person name="Klenk H.-P."/>
        </authorList>
    </citation>
    <scope>NUCLEOTIDE SEQUENCE [LARGE SCALE GENOMIC DNA]</scope>
    <source>
        <strain evidence="3 4">DSM 24482</strain>
    </source>
</reference>
<dbReference type="EMBL" id="JACCBK010000001">
    <property type="protein sequence ID" value="NYD86717.1"/>
    <property type="molecule type" value="Genomic_DNA"/>
</dbReference>
<dbReference type="SUPFAM" id="SSF51735">
    <property type="entry name" value="NAD(P)-binding Rossmann-fold domains"/>
    <property type="match status" value="1"/>
</dbReference>
<evidence type="ECO:0000313" key="2">
    <source>
        <dbReference type="EMBL" id="GIG34568.1"/>
    </source>
</evidence>
<evidence type="ECO:0000313" key="4">
    <source>
        <dbReference type="Proteomes" id="UP000577956"/>
    </source>
</evidence>
<dbReference type="Proteomes" id="UP000618382">
    <property type="component" value="Unassembled WGS sequence"/>
</dbReference>
<name>A0A7Y9JYG6_9CELL</name>
<keyword evidence="5" id="KW-1185">Reference proteome</keyword>
<evidence type="ECO:0000313" key="3">
    <source>
        <dbReference type="EMBL" id="NYD86717.1"/>
    </source>
</evidence>
<dbReference type="PANTHER" id="PTHR47129">
    <property type="entry name" value="QUINONE OXIDOREDUCTASE 2"/>
    <property type="match status" value="1"/>
</dbReference>
<dbReference type="Gene3D" id="3.40.50.720">
    <property type="entry name" value="NAD(P)-binding Rossmann-like Domain"/>
    <property type="match status" value="1"/>
</dbReference>
<dbReference type="PANTHER" id="PTHR47129:SF1">
    <property type="entry name" value="NMRA-LIKE DOMAIN-CONTAINING PROTEIN"/>
    <property type="match status" value="1"/>
</dbReference>
<dbReference type="InterPro" id="IPR036291">
    <property type="entry name" value="NAD(P)-bd_dom_sf"/>
</dbReference>
<evidence type="ECO:0000313" key="5">
    <source>
        <dbReference type="Proteomes" id="UP000618382"/>
    </source>
</evidence>
<dbReference type="AlphaFoldDB" id="A0A7Y9JYG6"/>
<proteinExistence type="predicted"/>
<feature type="domain" description="NAD(P)-binding" evidence="1">
    <location>
        <begin position="8"/>
        <end position="184"/>
    </location>
</feature>
<dbReference type="InterPro" id="IPR016040">
    <property type="entry name" value="NAD(P)-bd_dom"/>
</dbReference>
<dbReference type="RefSeq" id="WP_140458295.1">
    <property type="nucleotide sequence ID" value="NZ_BAABFI010000001.1"/>
</dbReference>
<organism evidence="3 4">
    <name type="scientific">Cellulomonas oligotrophica</name>
    <dbReference type="NCBI Taxonomy" id="931536"/>
    <lineage>
        <taxon>Bacteria</taxon>
        <taxon>Bacillati</taxon>
        <taxon>Actinomycetota</taxon>
        <taxon>Actinomycetes</taxon>
        <taxon>Micrococcales</taxon>
        <taxon>Cellulomonadaceae</taxon>
        <taxon>Cellulomonas</taxon>
    </lineage>
</organism>
<dbReference type="Gene3D" id="3.90.25.10">
    <property type="entry name" value="UDP-galactose 4-epimerase, domain 1"/>
    <property type="match status" value="1"/>
</dbReference>
<dbReference type="EMBL" id="BONN01000020">
    <property type="protein sequence ID" value="GIG34568.1"/>
    <property type="molecule type" value="Genomic_DNA"/>
</dbReference>
<comment type="caution">
    <text evidence="3">The sequence shown here is derived from an EMBL/GenBank/DDBJ whole genome shotgun (WGS) entry which is preliminary data.</text>
</comment>
<sequence length="294" mass="31152">MGVIAVTGATGQVGRRVAERLAGTRDDAQPVVQRLLVRDPKAMASAAGREVVGVQGYADTEGMRAALEGADDLFLVSGRESADRVAEHRAAIDAAVAAGVRRVVYLSFLGAAPDATFTFARDHWATEQHLAASGLRWTALRDSLYHAAWPAFVGDDLTIRGPAGDGRVASVGHGDVSDVVVGVLLAGDAYDGQVLDVTGPTALTVAEVADTVGRVTGRPVRYAPESLDEAYASRAGYGAPDWEVTGWVTSYAAIAAGELDVVSDTVERVMGRPPQDLETWLRAHPETWRHLVRR</sequence>
<reference evidence="2 5" key="2">
    <citation type="submission" date="2021-01" db="EMBL/GenBank/DDBJ databases">
        <title>Whole genome shotgun sequence of Cellulomonas oligotrophica NBRC 109435.</title>
        <authorList>
            <person name="Komaki H."/>
            <person name="Tamura T."/>
        </authorList>
    </citation>
    <scope>NUCLEOTIDE SEQUENCE [LARGE SCALE GENOMIC DNA]</scope>
    <source>
        <strain evidence="2 5">NBRC 109435</strain>
    </source>
</reference>
<accession>A0A7Y9JYG6</accession>
<gene>
    <name evidence="3" type="ORF">BKA21_002266</name>
    <name evidence="2" type="ORF">Col01nite_37270</name>
</gene>
<protein>
    <submittedName>
        <fullName evidence="2">NAD(P)-dependent oxidoreductase</fullName>
    </submittedName>
    <submittedName>
        <fullName evidence="3">Uncharacterized protein YbjT (DUF2867 family)</fullName>
    </submittedName>
</protein>
<dbReference type="InterPro" id="IPR052718">
    <property type="entry name" value="NmrA-type_oxidoreductase"/>
</dbReference>